<organism evidence="1 2">
    <name type="scientific">Rangifer tarandus platyrhynchus</name>
    <name type="common">Svalbard reindeer</name>
    <dbReference type="NCBI Taxonomy" id="3082113"/>
    <lineage>
        <taxon>Eukaryota</taxon>
        <taxon>Metazoa</taxon>
        <taxon>Chordata</taxon>
        <taxon>Craniata</taxon>
        <taxon>Vertebrata</taxon>
        <taxon>Euteleostomi</taxon>
        <taxon>Mammalia</taxon>
        <taxon>Eutheria</taxon>
        <taxon>Laurasiatheria</taxon>
        <taxon>Artiodactyla</taxon>
        <taxon>Ruminantia</taxon>
        <taxon>Pecora</taxon>
        <taxon>Cervidae</taxon>
        <taxon>Odocoileinae</taxon>
        <taxon>Rangifer</taxon>
    </lineage>
</organism>
<sequence>MEHYLAVKKRNEASLSMGTLQARILEWFAIPSSRGSFQPRHQPRSPALQVDSLLSEPPGKPWEIACEEELDENPFLWIGSINTLSLKSRNTLPVRDCLLGFF</sequence>
<keyword evidence="2" id="KW-1185">Reference proteome</keyword>
<reference evidence="1" key="1">
    <citation type="submission" date="2023-04" db="EMBL/GenBank/DDBJ databases">
        <authorList>
            <consortium name="ELIXIR-Norway"/>
        </authorList>
    </citation>
    <scope>NUCLEOTIDE SEQUENCE [LARGE SCALE GENOMIC DNA]</scope>
</reference>
<gene>
    <name evidence="1" type="ORF">MRATA1EN1_LOCUS29676</name>
</gene>
<dbReference type="Proteomes" id="UP001176941">
    <property type="component" value="Chromosome X"/>
</dbReference>
<name>A0ABN9A3V8_RANTA</name>
<accession>A0ABN9A3V8</accession>
<evidence type="ECO:0000313" key="2">
    <source>
        <dbReference type="Proteomes" id="UP001176941"/>
    </source>
</evidence>
<proteinExistence type="predicted"/>
<evidence type="ECO:0000313" key="1">
    <source>
        <dbReference type="EMBL" id="CAI9180714.1"/>
    </source>
</evidence>
<protein>
    <submittedName>
        <fullName evidence="1">Uncharacterized protein</fullName>
    </submittedName>
</protein>
<dbReference type="EMBL" id="OX460343">
    <property type="protein sequence ID" value="CAI9180714.1"/>
    <property type="molecule type" value="Genomic_DNA"/>
</dbReference>